<reference evidence="1" key="1">
    <citation type="submission" date="2020-02" db="EMBL/GenBank/DDBJ databases">
        <title>Genome sequencing of the panga catfish, Pangasius djambal.</title>
        <authorList>
            <person name="Wen M."/>
            <person name="Zahm M."/>
            <person name="Roques C."/>
            <person name="Cabau C."/>
            <person name="Klopp C."/>
            <person name="Donnadieu C."/>
            <person name="Jouanno E."/>
            <person name="Avarre J.-C."/>
            <person name="Campet M."/>
            <person name="Ha T."/>
            <person name="Dugue R."/>
            <person name="Lampietro C."/>
            <person name="Louis A."/>
            <person name="Herpin A."/>
            <person name="Echchiki A."/>
            <person name="Berthelot C."/>
            <person name="Parey E."/>
            <person name="Roest-Crollius H."/>
            <person name="Braasch I."/>
            <person name="Postlethwait J.H."/>
            <person name="Bobe J."/>
            <person name="Montfort J."/>
            <person name="Bouchez O."/>
            <person name="Begum T."/>
            <person name="Schartl M."/>
            <person name="Gustiano R."/>
            <person name="Guiguen Y."/>
        </authorList>
    </citation>
    <scope>NUCLEOTIDE SEQUENCE</scope>
    <source>
        <strain evidence="1">Pdj_M5554</strain>
    </source>
</reference>
<name>A0ACC5ZNI7_9TELE</name>
<gene>
    <name evidence="1" type="ORF">PDJAM_G00172200</name>
</gene>
<evidence type="ECO:0000313" key="1">
    <source>
        <dbReference type="EMBL" id="MCJ8749078.1"/>
    </source>
</evidence>
<keyword evidence="2" id="KW-1185">Reference proteome</keyword>
<sequence>MELAHSLLLNEDALAQITEAKRPVFIFEWLRFLNKVLIAANKVDVKEKQKKLVEQLTGLISSNPGPPTRKLLAKNLATLYSIGDTFTVFQTLDKCNDIIKNKDDTPAYLPTKLAAVACVGAFYERMGRMLGSSFPETINNLLKALKNAESQGRGEILLSLQKVLSGLGAAAASCHRDIYKNARSLLTDRSMAVRCAVAKCLLELQNEAVFMWTAELENVATLCFKALEGSTYGVRVAVSKLLGTVMATALMPKQAAVMRQNVKRATLDEVLELMATGFLRGGSGFLKSGGEMLKGGGSVSREVRVGVTEAYVVFVTVLGGQWLERNFATFLSHLLELVAHPRATQSHVEAVYSRRCVSFALRATLGALLGEKAQIAAAKDICQAISKQMRAVGKEQNGGEMSRFRALQKAVVSDSSGENKGTASDVSASQHVMVCALKELGSLVQSLSATAAPLIQEPSIGLLETVMSVLLHPSMAARLAAAWCLRCVAVALPNQLTPLLDRCAERINALKSSPEAVSGYSFAMAALLGAVHQCPLGIPHSKGKMVVSIAEDLLRSAAQNSRLSLHRTQAGWLLLGALMTLGSSLVRYHLPKMLLLWRNVFPRSQKELEAEKARGDSFTWQVTLEGRAGALCAMRSFVAHCPELLTEDVIRRLMTPIECAMTMMAHVPAVIKVHGAHLKASAAMVRLRLYDILALLPPKTYEGNFSALLRELVAEFTLTDNSSNTTTSLLRSLCHYDDSVLMGSWLQETDHKSIEDQLQPNSASGSGALEHDPSSIYLRVPVGEAVPGPLPLGVSVIDASVALFGVVFPHVSFKHRLQMLDHFAECIKQAKGVRQQAVQLNIFTAVLSALKGLAENKSTLGPEEVRKSALALVMGALDNPNPILRCAAGEALGRMAQVVGEATFIASMAQHSFDKLKSARDVVSRTGHSLALGCLHRYVGGIGSGQHLKTSVSILLALAQDATSHEVQTWALHSLALIVDSSGPMYRGYVEPTLSLVLTLLLTVPPSHTEVHQCLGRCLGALITTVGPELQGNSVTISTIRSSCLVGCAIMQDHSDSLVQAAAISCLQQLHMFAPRHVNLSSLVPCLCVHLCSSHLLLRRAAVACLRQLVQREAAEVCEYAMSLAKKAGDNKDSTTINLNISETGLEGVLFGMLDRETDRKLCSDIHDTLGHMLSSLAVGKLSHWLKLCKDVLAASTEVGGAVAFEVEKEEEGRKDEMDDDIMFTGLGEDDKSKPSVAPRWVTRVFAADCLCRIIHLCENADKTHFDLAAARTAKAKNPKGDLLVLHLSDLIRMAFMAATDHSHQLRMAGLQALEDIIRKFASVPEPEFPGHVILEQYQANVGAALRPAFSPDTPSDITAKACQVCSAWIGSGVVSDLNDLRRVHNLLVSSLDKVQAGKGSSSQLYSESATTMEKLAVLKAWAEVYVVAMKLKKEAESRPARPVRGGEDDDDEEDVGDEGDVLPADSLITLVQPELPCLSRLWLAALRDYALLTLPAEFASQLPPEGGAFYTPETIDTARLHYRSSWAPILHAVALWLSTTDFGAPECPEEPQSATSTGPAGFPQGPPAPSKSHDELVKDRVHLLLGISIEFLCFPRPEEPIERVMSCLQALSTLLECPQARKHIAEDQLLAVELLNVLHRLLLTRDPPSVQLQVTAVVRETIRSAHEHLEQLRSSENAGEGGEKEWPRLLGEGGDSGELQPGKSLVFAAMELLVFLLVRHLPQINAKASDSPSHVPIKPQQLSEHSNRLLAVTVGILADLPSLCSPAGSMTILPTVLFLICGVLRETAVKTADSTVSPPVSASLQAIKTIITSPLSRVEHIQQQWSSLVRSSLASVLEYSQPGVQLLALLVPTLISYLLDENTFSSAPPTSKALHEFALQNLMRIGPLYPAAFKTVMGAAPELKPRLEAAIRANQASNKAKVAARQAQPTVQATPTIKLKTSFF</sequence>
<organism evidence="1 2">
    <name type="scientific">Pangasius djambal</name>
    <dbReference type="NCBI Taxonomy" id="1691987"/>
    <lineage>
        <taxon>Eukaryota</taxon>
        <taxon>Metazoa</taxon>
        <taxon>Chordata</taxon>
        <taxon>Craniata</taxon>
        <taxon>Vertebrata</taxon>
        <taxon>Euteleostomi</taxon>
        <taxon>Actinopterygii</taxon>
        <taxon>Neopterygii</taxon>
        <taxon>Teleostei</taxon>
        <taxon>Ostariophysi</taxon>
        <taxon>Siluriformes</taxon>
        <taxon>Pangasiidae</taxon>
        <taxon>Pangasius</taxon>
    </lineage>
</organism>
<evidence type="ECO:0000313" key="2">
    <source>
        <dbReference type="Proteomes" id="UP000830395"/>
    </source>
</evidence>
<protein>
    <submittedName>
        <fullName evidence="1">Uncharacterized protein</fullName>
    </submittedName>
</protein>
<dbReference type="EMBL" id="CM041002">
    <property type="protein sequence ID" value="MCJ8749078.1"/>
    <property type="molecule type" value="Genomic_DNA"/>
</dbReference>
<proteinExistence type="predicted"/>
<dbReference type="Proteomes" id="UP000830395">
    <property type="component" value="Chromosome 28"/>
</dbReference>
<comment type="caution">
    <text evidence="1">The sequence shown here is derived from an EMBL/GenBank/DDBJ whole genome shotgun (WGS) entry which is preliminary data.</text>
</comment>
<accession>A0ACC5ZNI7</accession>